<gene>
    <name evidence="2" type="primary">LOC113513834</name>
</gene>
<accession>A0ABM3N0H6</accession>
<dbReference type="SUPFAM" id="SSF47769">
    <property type="entry name" value="SAM/Pointed domain"/>
    <property type="match status" value="1"/>
</dbReference>
<dbReference type="GeneID" id="113513834"/>
<dbReference type="Proteomes" id="UP001652740">
    <property type="component" value="Unplaced"/>
</dbReference>
<proteinExistence type="predicted"/>
<protein>
    <submittedName>
        <fullName evidence="2">Uncharacterized protein LOC113513834 isoform X1</fullName>
    </submittedName>
</protein>
<sequence length="670" mass="76004">MQQQTVNEQNQMGSQVPVQQMMLCPVRVVYETQILVQAGKCEQIQPNQTIYINPQNPPPWMQNRPFQNQVVYIQHAPNNIVPSIQQHMDQSQMYLQQAYNQPILQPMIPQSQEIRPYQLANMTHSVQNNQNTIANISNQPNDRIHPTVYTSHPNISQSIPTSTPMQANAVGIKHNFLNVQGVDAMKNLTSPQRNILHMNVGQPMNQQTNTMRQPQMITVNPIQPTNTDPKTFDQTQNVVHNPSLPAYSTTNMPIVNKVEKAPPIYSQTYLYRPIQPRPQYIANIQTMSNPQNQTALRMANIGQSIVQSNTNIRNKTQVHQAVEVKTNINNRKRKSESPDEINKKLIAMNVNMPQNTIDNTKKLQEIGVNTIPVLKHCALNAETPIKKIEELRNKIIAPTSVIIQKAAEKTEDVKIKVEKDKLGDQDPLVRHTVFTQARGLNIKEGMVKVNTNVLRDTKNIINEQGAELKVDNIVKIENAKEIKEKVNTRDTVDNNDASKNNMKELNKSISDLKNKGMVFASNAKSQDKDYVLTHVLEGIVIQESNTAFPIREPIKRLYANPKVIEIGREEVRIGCEKINAPSAQRNEEEKLEESTKGDPFAKLKPANVKSWTVDKLVSHLAKYKWDETISALQEHEIDGESLFLVNRSQLVKIGVHEEHADIICNYVKSC</sequence>
<organism evidence="1 2">
    <name type="scientific">Galleria mellonella</name>
    <name type="common">Greater wax moth</name>
    <dbReference type="NCBI Taxonomy" id="7137"/>
    <lineage>
        <taxon>Eukaryota</taxon>
        <taxon>Metazoa</taxon>
        <taxon>Ecdysozoa</taxon>
        <taxon>Arthropoda</taxon>
        <taxon>Hexapoda</taxon>
        <taxon>Insecta</taxon>
        <taxon>Pterygota</taxon>
        <taxon>Neoptera</taxon>
        <taxon>Endopterygota</taxon>
        <taxon>Lepidoptera</taxon>
        <taxon>Glossata</taxon>
        <taxon>Ditrysia</taxon>
        <taxon>Pyraloidea</taxon>
        <taxon>Pyralidae</taxon>
        <taxon>Galleriinae</taxon>
        <taxon>Galleria</taxon>
    </lineage>
</organism>
<keyword evidence="1" id="KW-1185">Reference proteome</keyword>
<evidence type="ECO:0000313" key="1">
    <source>
        <dbReference type="Proteomes" id="UP001652740"/>
    </source>
</evidence>
<reference evidence="2" key="1">
    <citation type="submission" date="2025-08" db="UniProtKB">
        <authorList>
            <consortium name="RefSeq"/>
        </authorList>
    </citation>
    <scope>IDENTIFICATION</scope>
    <source>
        <tissue evidence="2">Whole larvae</tissue>
    </source>
</reference>
<dbReference type="RefSeq" id="XP_052757099.1">
    <property type="nucleotide sequence ID" value="XM_052901139.1"/>
</dbReference>
<dbReference type="Gene3D" id="1.10.150.50">
    <property type="entry name" value="Transcription Factor, Ets-1"/>
    <property type="match status" value="1"/>
</dbReference>
<name>A0ABM3N0H6_GALME</name>
<dbReference type="InterPro" id="IPR013761">
    <property type="entry name" value="SAM/pointed_sf"/>
</dbReference>
<evidence type="ECO:0000313" key="2">
    <source>
        <dbReference type="RefSeq" id="XP_052757099.1"/>
    </source>
</evidence>